<dbReference type="CDD" id="cd00130">
    <property type="entry name" value="PAS"/>
    <property type="match status" value="1"/>
</dbReference>
<comment type="catalytic activity">
    <reaction evidence="2">
        <text>2 GTP = 3',3'-c-di-GMP + 2 diphosphate</text>
        <dbReference type="Rhea" id="RHEA:24898"/>
        <dbReference type="ChEBI" id="CHEBI:33019"/>
        <dbReference type="ChEBI" id="CHEBI:37565"/>
        <dbReference type="ChEBI" id="CHEBI:58805"/>
        <dbReference type="EC" id="2.7.7.65"/>
    </reaction>
</comment>
<evidence type="ECO:0000259" key="3">
    <source>
        <dbReference type="PROSITE" id="PS50112"/>
    </source>
</evidence>
<keyword evidence="7" id="KW-1185">Reference proteome</keyword>
<dbReference type="EC" id="2.7.7.65" evidence="1"/>
<keyword evidence="6" id="KW-0808">Transferase</keyword>
<dbReference type="PANTHER" id="PTHR45138:SF9">
    <property type="entry name" value="DIGUANYLATE CYCLASE DGCM-RELATED"/>
    <property type="match status" value="1"/>
</dbReference>
<reference evidence="6 7" key="1">
    <citation type="submission" date="2024-09" db="EMBL/GenBank/DDBJ databases">
        <authorList>
            <person name="Sun Q."/>
            <person name="Mori K."/>
        </authorList>
    </citation>
    <scope>NUCLEOTIDE SEQUENCE [LARGE SCALE GENOMIC DNA]</scope>
    <source>
        <strain evidence="6 7">KCTC 23315</strain>
    </source>
</reference>
<dbReference type="InterPro" id="IPR013655">
    <property type="entry name" value="PAS_fold_3"/>
</dbReference>
<evidence type="ECO:0000313" key="7">
    <source>
        <dbReference type="Proteomes" id="UP001589813"/>
    </source>
</evidence>
<evidence type="ECO:0000256" key="2">
    <source>
        <dbReference type="ARBA" id="ARBA00034247"/>
    </source>
</evidence>
<dbReference type="CDD" id="cd01949">
    <property type="entry name" value="GGDEF"/>
    <property type="match status" value="1"/>
</dbReference>
<dbReference type="Gene3D" id="3.30.450.20">
    <property type="entry name" value="PAS domain"/>
    <property type="match status" value="2"/>
</dbReference>
<dbReference type="InterPro" id="IPR003018">
    <property type="entry name" value="GAF"/>
</dbReference>
<dbReference type="SUPFAM" id="SSF55785">
    <property type="entry name" value="PYP-like sensor domain (PAS domain)"/>
    <property type="match status" value="1"/>
</dbReference>
<evidence type="ECO:0000259" key="5">
    <source>
        <dbReference type="PROSITE" id="PS50887"/>
    </source>
</evidence>
<dbReference type="Proteomes" id="UP001589813">
    <property type="component" value="Unassembled WGS sequence"/>
</dbReference>
<comment type="caution">
    <text evidence="6">The sequence shown here is derived from an EMBL/GenBank/DDBJ whole genome shotgun (WGS) entry which is preliminary data.</text>
</comment>
<gene>
    <name evidence="6" type="ORF">ACFFJP_02160</name>
</gene>
<dbReference type="SMART" id="SM00267">
    <property type="entry name" value="GGDEF"/>
    <property type="match status" value="1"/>
</dbReference>
<evidence type="ECO:0000259" key="4">
    <source>
        <dbReference type="PROSITE" id="PS50113"/>
    </source>
</evidence>
<protein>
    <recommendedName>
        <fullName evidence="1">diguanylate cyclase</fullName>
        <ecNumber evidence="1">2.7.7.65</ecNumber>
    </recommendedName>
</protein>
<organism evidence="6 7">
    <name type="scientific">Rheinheimera tilapiae</name>
    <dbReference type="NCBI Taxonomy" id="875043"/>
    <lineage>
        <taxon>Bacteria</taxon>
        <taxon>Pseudomonadati</taxon>
        <taxon>Pseudomonadota</taxon>
        <taxon>Gammaproteobacteria</taxon>
        <taxon>Chromatiales</taxon>
        <taxon>Chromatiaceae</taxon>
        <taxon>Rheinheimera</taxon>
    </lineage>
</organism>
<dbReference type="NCBIfam" id="TIGR00229">
    <property type="entry name" value="sensory_box"/>
    <property type="match status" value="1"/>
</dbReference>
<dbReference type="GO" id="GO:0052621">
    <property type="term" value="F:diguanylate cyclase activity"/>
    <property type="evidence" value="ECO:0007669"/>
    <property type="project" value="UniProtKB-EC"/>
</dbReference>
<feature type="domain" description="PAS" evidence="3">
    <location>
        <begin position="288"/>
        <end position="360"/>
    </location>
</feature>
<dbReference type="SMART" id="SM00091">
    <property type="entry name" value="PAS"/>
    <property type="match status" value="2"/>
</dbReference>
<dbReference type="PROSITE" id="PS50112">
    <property type="entry name" value="PAS"/>
    <property type="match status" value="1"/>
</dbReference>
<dbReference type="RefSeq" id="WP_377240010.1">
    <property type="nucleotide sequence ID" value="NZ_JBHLXP010000001.1"/>
</dbReference>
<evidence type="ECO:0000256" key="1">
    <source>
        <dbReference type="ARBA" id="ARBA00012528"/>
    </source>
</evidence>
<sequence>MNEVTRLDTIAEYSLQVAEEDPSLNQLLAALAQLFDAPIALVSLIGADFQFFKARYGLAADRTRLEDAFCAHVVAQDAPLVVEDASIHADFHHNPLVTGDPHIRFYAGVPLQLNHVPVGAVCVIDKVPRTVSALQLALLEKVSAHVSHYLTLWHQHKQLQQEQDLLEQSPAVLMQWRNLHGLSLSYVSGNIDTLFDLPAEALRQKQAVLEDFILPSSLNDFNFLLTNHQSGVAAAEAHFQIKSRNNKLFWVKLISRAFFTNDGRLDAIHAMLIDHTANRYTEVKLTETNQQMRLLLDASGLGTWDWNIQSDVSKVNRRWCEMLGLDYELFDSSSLFWRQLIHPADQTGLDAELQRHLDGKTLVFNTVYRMKHQAGHWVWIETYGKVVTRDSQQQPVRLAGTHRDITAKKEAELLETKQRQLLSFINKAQAIYLRTGDLSDACREVLAELTEIADSQFAFIGQMLPHNGQQSLFIHAITELSWNEHSSQLVELYQQGQLYFDSFDNLFGKVITSQALIISNEPASHPAAKGTPVGHPKIFRFLGLPIMLKDGLVGMIGLANKFSDYSAADAAFLQPLCDALAGLFYAVEQEQARVRAEEQLKNLAMTDPLTGIPNRRAFIEHCARLKNSPTGYVLAILDIDHFKRVNDTYGHAAGDEVIKLIGRKLQFCLRSDDYSARLGGEEFALLIEHTEIDMVHLLLENLRLEISAEVVNTADADVSVTVSIGARYVPAGEVEDLHLQMADADVALYKAKENGRDCLMWF</sequence>
<dbReference type="InterPro" id="IPR001610">
    <property type="entry name" value="PAC"/>
</dbReference>
<dbReference type="PROSITE" id="PS50887">
    <property type="entry name" value="GGDEF"/>
    <property type="match status" value="1"/>
</dbReference>
<dbReference type="InterPro" id="IPR000014">
    <property type="entry name" value="PAS"/>
</dbReference>
<dbReference type="SUPFAM" id="SSF55781">
    <property type="entry name" value="GAF domain-like"/>
    <property type="match status" value="2"/>
</dbReference>
<accession>A0ABV6B889</accession>
<dbReference type="Gene3D" id="3.30.450.40">
    <property type="match status" value="2"/>
</dbReference>
<dbReference type="PROSITE" id="PS50113">
    <property type="entry name" value="PAC"/>
    <property type="match status" value="1"/>
</dbReference>
<dbReference type="Pfam" id="PF00990">
    <property type="entry name" value="GGDEF"/>
    <property type="match status" value="1"/>
</dbReference>
<dbReference type="Pfam" id="PF01590">
    <property type="entry name" value="GAF"/>
    <property type="match status" value="1"/>
</dbReference>
<dbReference type="InterPro" id="IPR000700">
    <property type="entry name" value="PAS-assoc_C"/>
</dbReference>
<dbReference type="SMART" id="SM00065">
    <property type="entry name" value="GAF"/>
    <property type="match status" value="2"/>
</dbReference>
<name>A0ABV6B889_9GAMM</name>
<feature type="domain" description="GGDEF" evidence="5">
    <location>
        <begin position="630"/>
        <end position="762"/>
    </location>
</feature>
<dbReference type="SMART" id="SM00086">
    <property type="entry name" value="PAC"/>
    <property type="match status" value="2"/>
</dbReference>
<dbReference type="Gene3D" id="3.30.70.270">
    <property type="match status" value="1"/>
</dbReference>
<dbReference type="NCBIfam" id="TIGR00254">
    <property type="entry name" value="GGDEF"/>
    <property type="match status" value="1"/>
</dbReference>
<feature type="domain" description="PAC" evidence="4">
    <location>
        <begin position="364"/>
        <end position="417"/>
    </location>
</feature>
<dbReference type="EMBL" id="JBHLXP010000001">
    <property type="protein sequence ID" value="MFC0047091.1"/>
    <property type="molecule type" value="Genomic_DNA"/>
</dbReference>
<dbReference type="InterPro" id="IPR029787">
    <property type="entry name" value="Nucleotide_cyclase"/>
</dbReference>
<dbReference type="SUPFAM" id="SSF55073">
    <property type="entry name" value="Nucleotide cyclase"/>
    <property type="match status" value="1"/>
</dbReference>
<dbReference type="Pfam" id="PF08447">
    <property type="entry name" value="PAS_3"/>
    <property type="match status" value="1"/>
</dbReference>
<dbReference type="InterPro" id="IPR043128">
    <property type="entry name" value="Rev_trsase/Diguanyl_cyclase"/>
</dbReference>
<dbReference type="InterPro" id="IPR035965">
    <property type="entry name" value="PAS-like_dom_sf"/>
</dbReference>
<keyword evidence="6" id="KW-0548">Nucleotidyltransferase</keyword>
<evidence type="ECO:0000313" key="6">
    <source>
        <dbReference type="EMBL" id="MFC0047091.1"/>
    </source>
</evidence>
<dbReference type="InterPro" id="IPR029016">
    <property type="entry name" value="GAF-like_dom_sf"/>
</dbReference>
<dbReference type="Pfam" id="PF13185">
    <property type="entry name" value="GAF_2"/>
    <property type="match status" value="1"/>
</dbReference>
<dbReference type="PANTHER" id="PTHR45138">
    <property type="entry name" value="REGULATORY COMPONENTS OF SENSORY TRANSDUCTION SYSTEM"/>
    <property type="match status" value="1"/>
</dbReference>
<dbReference type="InterPro" id="IPR000160">
    <property type="entry name" value="GGDEF_dom"/>
</dbReference>
<dbReference type="InterPro" id="IPR050469">
    <property type="entry name" value="Diguanylate_Cyclase"/>
</dbReference>
<proteinExistence type="predicted"/>